<comment type="caution">
    <text evidence="2">The sequence shown here is derived from an EMBL/GenBank/DDBJ whole genome shotgun (WGS) entry which is preliminary data.</text>
</comment>
<name>A0AAI9CJL4_STEMA</name>
<dbReference type="Proteomes" id="UP001225498">
    <property type="component" value="Unassembled WGS sequence"/>
</dbReference>
<evidence type="ECO:0000313" key="2">
    <source>
        <dbReference type="EMBL" id="EKZ1926310.1"/>
    </source>
</evidence>
<dbReference type="GO" id="GO:0003677">
    <property type="term" value="F:DNA binding"/>
    <property type="evidence" value="ECO:0007669"/>
    <property type="project" value="InterPro"/>
</dbReference>
<sequence>MATKTIYQEAYRRLVEQLRARREAMGISQVSLASHLDWPQQTISSIEAGARRLDLLEYLRLTSALGMSAAEASSLLMSEWRAMRVPPIR</sequence>
<gene>
    <name evidence="2" type="ORF">REH87_001301</name>
</gene>
<dbReference type="AlphaFoldDB" id="A0AAI9CJL4"/>
<dbReference type="Pfam" id="PF13560">
    <property type="entry name" value="HTH_31"/>
    <property type="match status" value="1"/>
</dbReference>
<accession>A0AAI9CJL4</accession>
<dbReference type="SMART" id="SM00530">
    <property type="entry name" value="HTH_XRE"/>
    <property type="match status" value="1"/>
</dbReference>
<dbReference type="Gene3D" id="1.10.260.40">
    <property type="entry name" value="lambda repressor-like DNA-binding domains"/>
    <property type="match status" value="1"/>
</dbReference>
<reference evidence="2" key="1">
    <citation type="submission" date="2023-08" db="EMBL/GenBank/DDBJ databases">
        <authorList>
            <consortium name="Clinical and Environmental Microbiology Branch: Whole genome sequencing antimicrobial resistance pathogens in the healthcare setting"/>
        </authorList>
    </citation>
    <scope>NUCLEOTIDE SEQUENCE</scope>
    <source>
        <strain evidence="2">2023CJ-00293</strain>
    </source>
</reference>
<dbReference type="InterPro" id="IPR001387">
    <property type="entry name" value="Cro/C1-type_HTH"/>
</dbReference>
<evidence type="ECO:0000259" key="1">
    <source>
        <dbReference type="PROSITE" id="PS50943"/>
    </source>
</evidence>
<evidence type="ECO:0000313" key="3">
    <source>
        <dbReference type="Proteomes" id="UP001225498"/>
    </source>
</evidence>
<organism evidence="2 3">
    <name type="scientific">Stenotrophomonas maltophilia</name>
    <name type="common">Pseudomonas maltophilia</name>
    <name type="synonym">Xanthomonas maltophilia</name>
    <dbReference type="NCBI Taxonomy" id="40324"/>
    <lineage>
        <taxon>Bacteria</taxon>
        <taxon>Pseudomonadati</taxon>
        <taxon>Pseudomonadota</taxon>
        <taxon>Gammaproteobacteria</taxon>
        <taxon>Lysobacterales</taxon>
        <taxon>Lysobacteraceae</taxon>
        <taxon>Stenotrophomonas</taxon>
        <taxon>Stenotrophomonas maltophilia group</taxon>
    </lineage>
</organism>
<dbReference type="CDD" id="cd00093">
    <property type="entry name" value="HTH_XRE"/>
    <property type="match status" value="1"/>
</dbReference>
<dbReference type="SUPFAM" id="SSF47413">
    <property type="entry name" value="lambda repressor-like DNA-binding domains"/>
    <property type="match status" value="1"/>
</dbReference>
<proteinExistence type="predicted"/>
<protein>
    <submittedName>
        <fullName evidence="2">Helix-turn-helix transcriptional regulator</fullName>
    </submittedName>
</protein>
<dbReference type="InterPro" id="IPR010982">
    <property type="entry name" value="Lambda_DNA-bd_dom_sf"/>
</dbReference>
<dbReference type="EMBL" id="ABLTIR010000018">
    <property type="protein sequence ID" value="EKZ1926310.1"/>
    <property type="molecule type" value="Genomic_DNA"/>
</dbReference>
<dbReference type="PROSITE" id="PS50943">
    <property type="entry name" value="HTH_CROC1"/>
    <property type="match status" value="1"/>
</dbReference>
<dbReference type="RefSeq" id="WP_032966097.1">
    <property type="nucleotide sequence ID" value="NZ_BKBG02000001.1"/>
</dbReference>
<feature type="domain" description="HTH cro/C1-type" evidence="1">
    <location>
        <begin position="18"/>
        <end position="72"/>
    </location>
</feature>